<dbReference type="SUPFAM" id="SSF51126">
    <property type="entry name" value="Pectin lyase-like"/>
    <property type="match status" value="1"/>
</dbReference>
<feature type="signal peptide" evidence="3">
    <location>
        <begin position="1"/>
        <end position="18"/>
    </location>
</feature>
<evidence type="ECO:0000256" key="2">
    <source>
        <dbReference type="SAM" id="Phobius"/>
    </source>
</evidence>
<dbReference type="InterPro" id="IPR011009">
    <property type="entry name" value="Kinase-like_dom_sf"/>
</dbReference>
<keyword evidence="3" id="KW-0732">Signal</keyword>
<dbReference type="InterPro" id="IPR001245">
    <property type="entry name" value="Ser-Thr/Tyr_kinase_cat_dom"/>
</dbReference>
<dbReference type="Gene3D" id="1.10.510.10">
    <property type="entry name" value="Transferase(Phosphotransferase) domain 1"/>
    <property type="match status" value="1"/>
</dbReference>
<dbReference type="InterPro" id="IPR050167">
    <property type="entry name" value="Ser_Thr_protein_kinase"/>
</dbReference>
<evidence type="ECO:0000256" key="3">
    <source>
        <dbReference type="SAM" id="SignalP"/>
    </source>
</evidence>
<dbReference type="Pfam" id="PF07714">
    <property type="entry name" value="PK_Tyr_Ser-Thr"/>
    <property type="match status" value="1"/>
</dbReference>
<keyword evidence="2" id="KW-1133">Transmembrane helix</keyword>
<dbReference type="InterPro" id="IPR000719">
    <property type="entry name" value="Prot_kinase_dom"/>
</dbReference>
<keyword evidence="6" id="KW-1185">Reference proteome</keyword>
<sequence>MIALCISLSFILASQRDAIVSLYDYQPTLLPLSEALRHQQFSDTIDVRNEAIQFELAEGSFHTDGHHFVSQKAEIEGRNTMIVHSNQTPQFSSTSNEHANSSISNQKTHLSIFIVTNSSLTLKSLILSVWKGERVCFVDSSDVELVGCRIGSSVECSPLVVSSPKSSRSTTITMIGCSHDSSESWLVHPFVGLDRNRPTQHVSSTNNKQPDQMDEGAVSVIGSSLFFSTSLIGRSGPLLEMDTNTKNDLAHSACQQDQEICSTALISSSFMNVSSHSLGHVATARETVLTQKVIGCSLTRSTDHFSGTGIRDMNMGGSVLCSNSSFAHCSSAANEDITQGGQLKYSRDTETTHEFASCTFRHMKDTSASSSGGSAICFASTVASMKISQCAFHNCSTNGSNCQGGAVFYEPTDKLSSDTQTVAISQSSFSDCSSGTQGGALAASAHKSVSVDGCLFRGNSAGLGGAFIYEGTTSSLVSNSSFVSNRAMYGGAIYHVGSIALKAAYLLFRDNTATMRFGGTDIVIYAANSASLTTCDSSSNTPTIFFNAIETLDSTSLTRVSKSFAISSCSVSHSETTSTVTVTTMSAVTGVMSVLLSGGLVPRLVFVTFGSTASTTGTGTTTTAVLPSTNLYKLETAVLAGFKLDPSLFGAFASLITPNTARIELHGNDLVSGSYSMLVNDGSETSKNISLTLSGSTELSTTVSLYPTSSAQLKYGTKYTVKSVKRGTTSLAVNDGLSFTTPDEPARIVGIWGELDSNGNTTSITVRGRKIPTGSFTVRLNSESGHLFDISFSDAMSDERNSNVASISIFGDSPVLSFGTTYTLFSVVLTSSPSTHLLIDANPNTFMISEPSRITDVTIGDFSDAQKTEATLTMTGRALKPNTDYVMRVTGQPRSTSLMGANTEADKRTITIRSDSSDPSESGSKSVVFYPHTSADLLFGYEYIVDSVSLDGDTLLQNSDLFLSTPFEPSYLSSIESYSLTDSKDGLIVILKGFALKQSSTLMIVESSDEVKIESDGQIDVKTESECWISFQVGWEENTTHLEFLKQYTLTGGKGGSSELIITPNLHFTVPSGPIVTKISAPISCSSSSFSVGIVGTDLPIEAGFKVELDGHSFLVDFDSSTSGNGTISASLSGQMQFDTQYYVKSVMKDGRKMKCVDVSFRTPLGPTLVNVSTALNTSNINNVIVSLESLRMPVGEMTLTVQEGSSTPIALTVSFVSSEAGSVEVVVFGGSTLKYGTSYTVVSLTSSSLHCSLADLITFETPATPPRIKTASCSLVGDLLRDGEVVLTGEGFPAGTPFSISLDEIDDNGVVIPNTSPISLPDRFGGEIGGLALKTHTLSITLFPVPQKMKYSGRYRIICLSIPTVPTGVEKTATFGVPPEPARVSQIESYSLTDSKDGLIVILKGFALKQSSTLMIVESSDEVKIESDGQIDVKTESECWISFQVGWEENTTHLEFLKQYTLTGGKGGSSELIITPNLHFTVPSGPIVTKISAPISCSSSSFSVGIVGTDLPIEAGFKVELDGHSFLVDFDSSTSGNGTISASLSGQMQFDTQYYVKSVMKDGRKMKCVDVSFRTPLGPTLVNVSTALNTSNINNVIVSLESLRMPVGEMNLSIKESGSTPIEIEVSFVSSEAGSVEVVVFGGSTLKYGTLYTVVSLRSSSLHCSLDGSITFETPAAPPRIKTASCSLVGELQRSGDIVLTGEALPAGESFSMSLDEIDENGDVIAGTTPITLSDRFDGVIGDTALTTHTLSITLFPVAQLMKYSRRSRITSLTISTVPTVRTAVEETAIFQVPAEPARIVGIWVELDSSGNTTLVTVRGRQIAKGSYTVRLNSESGPWFDISFSDEMSDERNSNVASISIFGDSPVLSFGTTYTLFSVVLTSSPSTHLLIDANPNTFMISEPSRITDVTIGDFSDAQKTEATLTMTGRALKPNTDYVMRVTGHPKSTSLMGGNSEPEPDKRTITVRSDSTDPSESGSKTIKFYPLSSAELLFGYEYIVDSVTLDGSTLLQNSGLSFTTPDEPARIVGIWVELDSSGNTTSIVLRGRQIAKGSYTVRLNSESGHLFDISFSDEISDERNSNVASISIFGDSPVLSFGTTYTLFSVVLTSSPSTHLLIDANPNTFMISEPSRITDVTIGDFSDAQKTEATLTMTGRALKPNTDYAMHVTGQPRSTSLMGANTEADKRTITIRSDSSDPSESGSKSVVFYPHTSADLLFGYEYIVDSVSLDGSPILQNSGLSFSTPDEPARLISVSPQLAASLETVTLTFGGRCYFVESLSMKLKVTSPSTGTPFELKCSTLSATELTLTLPISTSDPLGVQFGDVLSVLSLKSDSSSVILDISTFSIPHPPCVDNASFSFYSDLNTTFSITLHGNDLPSNERFLVVLDSDHSFEVVFTNSHSGTSGEMAIGWADTLEYNTEYRIISIKNNKTGRVVFVDSLSFTTGKRPKKIVMFFDSSSSDSSRLCGSEDQPCSSMDSAWMIAENVRASDISLRVVLNATLSSPIVCLRSGIVVVEKGTSTEPTLTIPSSASMGETAMIEISSGLFEIRDVDVVIESIVPSFVLLSAIDSTIILRDGSIVGVKTRNDSNSDELRCEWGTGALRLSNCTTNVTDTVLSHLRQGAINVKGGALEVVSSTFFDNSPAVPAFPSTRQNIRCSEKGEIEIGSLNGGDGTVGFPSAWISATDCVVGGATLQQASSHFIPTLSSTSTSSFNKKDKTVTLEMIGTTLIPCSLMLEVYEKKSDGKEGLAKLFPLTQDSTGHFNDTTIVISLPLSSLSSFDTSLEWRGRLVFGEGDISTTSFLIQENSSGRIAQAMKENMKWWLPLVISLSIVLVIVVVVVFVCWRRRRAQKNGQKDTELNESDPPQMDDEKMDIVTDNRIGVNSIQTFPSSESNKATKMNEPTQSDVLIDFQNMEEALPCNGDWKKTVFLPKDRTLYNALHSEKKWDVRIRQAQLLLVQGLKRVVKKDREAVILRTLTAHNIFFDSKENVCFKLNLDITPLPISTHKPQPDDQKPEQAQQEHEPTVETNESKQTATQLALPVNEGVRWYAPEVISNKQHINSSQGAVFSLGLLLWEMETGCVPFGEHDAVNASRQIVTGVQPKLELVKNNEMRELISQCLNLEPHDRPDLDAVETTLTFLPPHQSIHLITLAQS</sequence>
<evidence type="ECO:0000313" key="5">
    <source>
        <dbReference type="EMBL" id="KAK2945519.1"/>
    </source>
</evidence>
<feature type="region of interest" description="Disordered" evidence="1">
    <location>
        <begin position="1945"/>
        <end position="1979"/>
    </location>
</feature>
<dbReference type="Proteomes" id="UP001281761">
    <property type="component" value="Unassembled WGS sequence"/>
</dbReference>
<feature type="compositionally biased region" description="Polar residues" evidence="1">
    <location>
        <begin position="3028"/>
        <end position="3038"/>
    </location>
</feature>
<dbReference type="EMBL" id="JARBJD010000257">
    <property type="protein sequence ID" value="KAK2945519.1"/>
    <property type="molecule type" value="Genomic_DNA"/>
</dbReference>
<name>A0ABQ9X2E1_9EUKA</name>
<evidence type="ECO:0000256" key="1">
    <source>
        <dbReference type="SAM" id="MobiDB-lite"/>
    </source>
</evidence>
<dbReference type="PANTHER" id="PTHR23257">
    <property type="entry name" value="SERINE-THREONINE PROTEIN KINASE"/>
    <property type="match status" value="1"/>
</dbReference>
<proteinExistence type="predicted"/>
<feature type="transmembrane region" description="Helical" evidence="2">
    <location>
        <begin position="2823"/>
        <end position="2846"/>
    </location>
</feature>
<dbReference type="SUPFAM" id="SSF56112">
    <property type="entry name" value="Protein kinase-like (PK-like)"/>
    <property type="match status" value="1"/>
</dbReference>
<comment type="caution">
    <text evidence="5">The sequence shown here is derived from an EMBL/GenBank/DDBJ whole genome shotgun (WGS) entry which is preliminary data.</text>
</comment>
<keyword evidence="2" id="KW-0472">Membrane</keyword>
<reference evidence="5 6" key="1">
    <citation type="journal article" date="2022" name="bioRxiv">
        <title>Genomics of Preaxostyla Flagellates Illuminates Evolutionary Transitions and the Path Towards Mitochondrial Loss.</title>
        <authorList>
            <person name="Novak L.V.F."/>
            <person name="Treitli S.C."/>
            <person name="Pyrih J."/>
            <person name="Halakuc P."/>
            <person name="Pipaliya S.V."/>
            <person name="Vacek V."/>
            <person name="Brzon O."/>
            <person name="Soukal P."/>
            <person name="Eme L."/>
            <person name="Dacks J.B."/>
            <person name="Karnkowska A."/>
            <person name="Elias M."/>
            <person name="Hampl V."/>
        </authorList>
    </citation>
    <scope>NUCLEOTIDE SEQUENCE [LARGE SCALE GENOMIC DNA]</scope>
    <source>
        <strain evidence="5">NAU3</strain>
        <tissue evidence="5">Gut</tissue>
    </source>
</reference>
<dbReference type="InterPro" id="IPR011050">
    <property type="entry name" value="Pectin_lyase_fold/virulence"/>
</dbReference>
<keyword evidence="2" id="KW-0812">Transmembrane</keyword>
<feature type="compositionally biased region" description="Basic and acidic residues" evidence="1">
    <location>
        <begin position="3010"/>
        <end position="3027"/>
    </location>
</feature>
<feature type="domain" description="Protein kinase" evidence="4">
    <location>
        <begin position="2787"/>
        <end position="3142"/>
    </location>
</feature>
<organism evidence="5 6">
    <name type="scientific">Blattamonas nauphoetae</name>
    <dbReference type="NCBI Taxonomy" id="2049346"/>
    <lineage>
        <taxon>Eukaryota</taxon>
        <taxon>Metamonada</taxon>
        <taxon>Preaxostyla</taxon>
        <taxon>Oxymonadida</taxon>
        <taxon>Blattamonas</taxon>
    </lineage>
</organism>
<feature type="compositionally biased region" description="Polar residues" evidence="1">
    <location>
        <begin position="1966"/>
        <end position="1979"/>
    </location>
</feature>
<dbReference type="PROSITE" id="PS50011">
    <property type="entry name" value="PROTEIN_KINASE_DOM"/>
    <property type="match status" value="1"/>
</dbReference>
<accession>A0ABQ9X2E1</accession>
<evidence type="ECO:0000313" key="6">
    <source>
        <dbReference type="Proteomes" id="UP001281761"/>
    </source>
</evidence>
<evidence type="ECO:0000259" key="4">
    <source>
        <dbReference type="PROSITE" id="PS50011"/>
    </source>
</evidence>
<feature type="chain" id="PRO_5046104941" description="Protein kinase domain-containing protein" evidence="3">
    <location>
        <begin position="19"/>
        <end position="3156"/>
    </location>
</feature>
<feature type="region of interest" description="Disordered" evidence="1">
    <location>
        <begin position="3005"/>
        <end position="3038"/>
    </location>
</feature>
<protein>
    <recommendedName>
        <fullName evidence="4">Protein kinase domain-containing protein</fullName>
    </recommendedName>
</protein>
<gene>
    <name evidence="5" type="ORF">BLNAU_19543</name>
</gene>